<evidence type="ECO:0000259" key="10">
    <source>
        <dbReference type="Pfam" id="PF00391"/>
    </source>
</evidence>
<evidence type="ECO:0000259" key="11">
    <source>
        <dbReference type="Pfam" id="PF02896"/>
    </source>
</evidence>
<dbReference type="InterPro" id="IPR040442">
    <property type="entry name" value="Pyrv_kinase-like_dom_sf"/>
</dbReference>
<dbReference type="SUPFAM" id="SSF52009">
    <property type="entry name" value="Phosphohistidine domain"/>
    <property type="match status" value="1"/>
</dbReference>
<dbReference type="GO" id="GO:0016301">
    <property type="term" value="F:kinase activity"/>
    <property type="evidence" value="ECO:0007669"/>
    <property type="project" value="UniProtKB-KW"/>
</dbReference>
<dbReference type="PROSITE" id="PS00742">
    <property type="entry name" value="PEP_ENZYMES_2"/>
    <property type="match status" value="1"/>
</dbReference>
<evidence type="ECO:0000256" key="5">
    <source>
        <dbReference type="ARBA" id="ARBA00022723"/>
    </source>
</evidence>
<feature type="domain" description="PEP-utilising enzyme mobile" evidence="10">
    <location>
        <begin position="2"/>
        <end position="61"/>
    </location>
</feature>
<keyword evidence="8" id="KW-0067">ATP-binding</keyword>
<dbReference type="GO" id="GO:0050242">
    <property type="term" value="F:pyruvate, phosphate dikinase activity"/>
    <property type="evidence" value="ECO:0007669"/>
    <property type="project" value="UniProtKB-EC"/>
</dbReference>
<sequence>EAILTAKGGMTSHAALVARGWGKCCIVGCSSIIIDFTKKQMTIGDQIIKEGDWISMNGSKGTIYLGKIALESSDPESNLSYKDLMLWADEFRTLKIRTNADSPEDAKQAIKFGAQGIGLCRTEHMFFEPSRIIEMRKMILAEDISERRKAVMNLLPFQREDFKGILEAMEGKPVTIRLLDPPLHEFITLSDAQIDELAKELNVSSEKIKNRINSLHEFNPMLGHRGCRLGIAYPEITEMQARAIFEATAELTKSEITVFPEVMIPLVGTAAEYDNQEQIVREVAKNVMDDKGVNFNYLVGTMIELPRACLTADQIANKAEFFSFGTNDLTQTTYGFSRDDIGGFLPDYLDNKILEHDPFQSLDISGVGQLVSIAVDKGKQVRNDLKIGICGEHGGD</sequence>
<dbReference type="GO" id="GO:0046872">
    <property type="term" value="F:metal ion binding"/>
    <property type="evidence" value="ECO:0007669"/>
    <property type="project" value="UniProtKB-KW"/>
</dbReference>
<feature type="domain" description="PEP-utilising enzyme C-terminal" evidence="11">
    <location>
        <begin position="81"/>
        <end position="396"/>
    </location>
</feature>
<dbReference type="Gene3D" id="3.20.20.60">
    <property type="entry name" value="Phosphoenolpyruvate-binding domains"/>
    <property type="match status" value="1"/>
</dbReference>
<keyword evidence="4" id="KW-0808">Transferase</keyword>
<gene>
    <name evidence="12" type="ORF">METZ01_LOCUS291937</name>
</gene>
<dbReference type="EMBL" id="UINC01088657">
    <property type="protein sequence ID" value="SVC39083.1"/>
    <property type="molecule type" value="Genomic_DNA"/>
</dbReference>
<dbReference type="AlphaFoldDB" id="A0A382LRP1"/>
<evidence type="ECO:0000256" key="6">
    <source>
        <dbReference type="ARBA" id="ARBA00022741"/>
    </source>
</evidence>
<dbReference type="Pfam" id="PF02896">
    <property type="entry name" value="PEP-utilizers_C"/>
    <property type="match status" value="1"/>
</dbReference>
<name>A0A382LRP1_9ZZZZ</name>
<dbReference type="InterPro" id="IPR000121">
    <property type="entry name" value="PEP_util_C"/>
</dbReference>
<dbReference type="SUPFAM" id="SSF51621">
    <property type="entry name" value="Phosphoenolpyruvate/pyruvate domain"/>
    <property type="match status" value="1"/>
</dbReference>
<keyword evidence="5" id="KW-0479">Metal-binding</keyword>
<dbReference type="InterPro" id="IPR010121">
    <property type="entry name" value="Pyruvate_phosphate_dikinase"/>
</dbReference>
<evidence type="ECO:0000256" key="3">
    <source>
        <dbReference type="ARBA" id="ARBA00011994"/>
    </source>
</evidence>
<evidence type="ECO:0000256" key="2">
    <source>
        <dbReference type="ARBA" id="ARBA00007837"/>
    </source>
</evidence>
<protein>
    <recommendedName>
        <fullName evidence="3">pyruvate, phosphate dikinase</fullName>
        <ecNumber evidence="3">2.7.9.1</ecNumber>
    </recommendedName>
</protein>
<dbReference type="Gene3D" id="3.50.30.10">
    <property type="entry name" value="Phosphohistidine domain"/>
    <property type="match status" value="1"/>
</dbReference>
<dbReference type="PROSITE" id="PS00370">
    <property type="entry name" value="PEP_ENZYMES_PHOS_SITE"/>
    <property type="match status" value="1"/>
</dbReference>
<keyword evidence="6" id="KW-0547">Nucleotide-binding</keyword>
<comment type="cofactor">
    <cofactor evidence="1">
        <name>Mg(2+)</name>
        <dbReference type="ChEBI" id="CHEBI:18420"/>
    </cofactor>
</comment>
<dbReference type="GO" id="GO:0005524">
    <property type="term" value="F:ATP binding"/>
    <property type="evidence" value="ECO:0007669"/>
    <property type="project" value="UniProtKB-KW"/>
</dbReference>
<dbReference type="PANTHER" id="PTHR22931">
    <property type="entry name" value="PHOSPHOENOLPYRUVATE DIKINASE-RELATED"/>
    <property type="match status" value="1"/>
</dbReference>
<feature type="non-terminal residue" evidence="12">
    <location>
        <position position="1"/>
    </location>
</feature>
<dbReference type="PANTHER" id="PTHR22931:SF9">
    <property type="entry name" value="PYRUVATE, PHOSPHATE DIKINASE 1, CHLOROPLASTIC"/>
    <property type="match status" value="1"/>
</dbReference>
<keyword evidence="7" id="KW-0418">Kinase</keyword>
<organism evidence="12">
    <name type="scientific">marine metagenome</name>
    <dbReference type="NCBI Taxonomy" id="408172"/>
    <lineage>
        <taxon>unclassified sequences</taxon>
        <taxon>metagenomes</taxon>
        <taxon>ecological metagenomes</taxon>
    </lineage>
</organism>
<dbReference type="Gene3D" id="1.10.189.10">
    <property type="entry name" value="Pyruvate Phosphate Dikinase, domain 2"/>
    <property type="match status" value="1"/>
</dbReference>
<dbReference type="InterPro" id="IPR008279">
    <property type="entry name" value="PEP-util_enz_mobile_dom"/>
</dbReference>
<dbReference type="InterPro" id="IPR023151">
    <property type="entry name" value="PEP_util_CS"/>
</dbReference>
<dbReference type="Pfam" id="PF00391">
    <property type="entry name" value="PEP-utilizers"/>
    <property type="match status" value="1"/>
</dbReference>
<dbReference type="EC" id="2.7.9.1" evidence="3"/>
<evidence type="ECO:0000313" key="12">
    <source>
        <dbReference type="EMBL" id="SVC39083.1"/>
    </source>
</evidence>
<accession>A0A382LRP1</accession>
<dbReference type="InterPro" id="IPR036637">
    <property type="entry name" value="Phosphohistidine_dom_sf"/>
</dbReference>
<proteinExistence type="inferred from homology"/>
<feature type="non-terminal residue" evidence="12">
    <location>
        <position position="396"/>
    </location>
</feature>
<dbReference type="InterPro" id="IPR015813">
    <property type="entry name" value="Pyrv/PenolPyrv_kinase-like_dom"/>
</dbReference>
<evidence type="ECO:0000256" key="1">
    <source>
        <dbReference type="ARBA" id="ARBA00001946"/>
    </source>
</evidence>
<evidence type="ECO:0000256" key="8">
    <source>
        <dbReference type="ARBA" id="ARBA00022840"/>
    </source>
</evidence>
<evidence type="ECO:0000256" key="9">
    <source>
        <dbReference type="ARBA" id="ARBA00022842"/>
    </source>
</evidence>
<evidence type="ECO:0000256" key="4">
    <source>
        <dbReference type="ARBA" id="ARBA00022679"/>
    </source>
</evidence>
<evidence type="ECO:0000256" key="7">
    <source>
        <dbReference type="ARBA" id="ARBA00022777"/>
    </source>
</evidence>
<keyword evidence="9" id="KW-0460">Magnesium</keyword>
<comment type="similarity">
    <text evidence="2">Belongs to the PEP-utilizing enzyme family.</text>
</comment>
<reference evidence="12" key="1">
    <citation type="submission" date="2018-05" db="EMBL/GenBank/DDBJ databases">
        <authorList>
            <person name="Lanie J.A."/>
            <person name="Ng W.-L."/>
            <person name="Kazmierczak K.M."/>
            <person name="Andrzejewski T.M."/>
            <person name="Davidsen T.M."/>
            <person name="Wayne K.J."/>
            <person name="Tettelin H."/>
            <person name="Glass J.I."/>
            <person name="Rusch D."/>
            <person name="Podicherti R."/>
            <person name="Tsui H.-C.T."/>
            <person name="Winkler M.E."/>
        </authorList>
    </citation>
    <scope>NUCLEOTIDE SEQUENCE</scope>
</reference>
<dbReference type="InterPro" id="IPR018274">
    <property type="entry name" value="PEP_util_AS"/>
</dbReference>